<keyword evidence="2" id="KW-0812">Transmembrane</keyword>
<gene>
    <name evidence="3" type="ORF">BN1205_008120</name>
</gene>
<feature type="region of interest" description="Disordered" evidence="1">
    <location>
        <begin position="89"/>
        <end position="108"/>
    </location>
</feature>
<sequence>MVNTIEKKHSGFPTAFQLPSRLKTRRGLLFCHDPRILLFSVALCLTALVPFVTFECSTRRMCTTLVDSVLGLETNTDWSGTYSWTDTREGTTVGGDGGAAEADSSASELDRGATIESSSVESSQELSTNSSVTARTSRIQRSGRAGPIVAFTILASVILSIVLVAIFLSWGRKSRKATTPAPTDSAVQLSLRGRAHAECHA</sequence>
<organism evidence="3">
    <name type="scientific">Toxoplasma gondii (strain ATCC 50861 / VEG)</name>
    <dbReference type="NCBI Taxonomy" id="432359"/>
    <lineage>
        <taxon>Eukaryota</taxon>
        <taxon>Sar</taxon>
        <taxon>Alveolata</taxon>
        <taxon>Apicomplexa</taxon>
        <taxon>Conoidasida</taxon>
        <taxon>Coccidia</taxon>
        <taxon>Eucoccidiorida</taxon>
        <taxon>Eimeriorina</taxon>
        <taxon>Sarcocystidae</taxon>
        <taxon>Toxoplasma</taxon>
    </lineage>
</organism>
<feature type="compositionally biased region" description="Low complexity" evidence="1">
    <location>
        <begin position="118"/>
        <end position="131"/>
    </location>
</feature>
<keyword evidence="2" id="KW-0472">Membrane</keyword>
<protein>
    <submittedName>
        <fullName evidence="3">Toxoplasma gondii family C protein</fullName>
    </submittedName>
</protein>
<dbReference type="EMBL" id="LN714500">
    <property type="protein sequence ID" value="CEL76310.1"/>
    <property type="molecule type" value="Genomic_DNA"/>
</dbReference>
<proteinExistence type="predicted"/>
<feature type="transmembrane region" description="Helical" evidence="2">
    <location>
        <begin position="148"/>
        <end position="170"/>
    </location>
</feature>
<feature type="region of interest" description="Disordered" evidence="1">
    <location>
        <begin position="118"/>
        <end position="138"/>
    </location>
</feature>
<name>A0A0F7V1D0_TOXGV</name>
<dbReference type="AlphaFoldDB" id="A0A0F7V1D0"/>
<evidence type="ECO:0000313" key="3">
    <source>
        <dbReference type="EMBL" id="CEL76310.1"/>
    </source>
</evidence>
<keyword evidence="2" id="KW-1133">Transmembrane helix</keyword>
<evidence type="ECO:0000256" key="2">
    <source>
        <dbReference type="SAM" id="Phobius"/>
    </source>
</evidence>
<feature type="transmembrane region" description="Helical" evidence="2">
    <location>
        <begin position="36"/>
        <end position="54"/>
    </location>
</feature>
<reference evidence="3" key="1">
    <citation type="journal article" date="2015" name="PLoS ONE">
        <title>Comprehensive Evaluation of Toxoplasma gondii VEG and Neospora caninum LIV Genomes with Tachyzoite Stage Transcriptome and Proteome Defines Novel Transcript Features.</title>
        <authorList>
            <person name="Ramaprasad A."/>
            <person name="Mourier T."/>
            <person name="Naeem R."/>
            <person name="Malas T.B."/>
            <person name="Moussa E."/>
            <person name="Panigrahi A."/>
            <person name="Vermont S.J."/>
            <person name="Otto T.D."/>
            <person name="Wastling J."/>
            <person name="Pain A."/>
        </authorList>
    </citation>
    <scope>NUCLEOTIDE SEQUENCE</scope>
    <source>
        <strain evidence="3">VEG</strain>
    </source>
</reference>
<accession>A0A0F7V1D0</accession>
<evidence type="ECO:0000256" key="1">
    <source>
        <dbReference type="SAM" id="MobiDB-lite"/>
    </source>
</evidence>